<dbReference type="InterPro" id="IPR000829">
    <property type="entry name" value="DAGK"/>
</dbReference>
<dbReference type="GO" id="GO:0005886">
    <property type="term" value="C:plasma membrane"/>
    <property type="evidence" value="ECO:0007669"/>
    <property type="project" value="UniProtKB-SubCell"/>
</dbReference>
<evidence type="ECO:0000256" key="14">
    <source>
        <dbReference type="ARBA" id="ARBA00023264"/>
    </source>
</evidence>
<sequence>MKKLIKSFGYAFSGLWACIIYERNFRIHISAALAVFVFAWLYGVDNVHLAVLVLTVALVFITEAVNTSIEKAVDFLSPERSETAKIAKDAAAGAVLLSAIAAVAVAVMSFNDLDRLSWTFLQLFTMPKLIFTVAYIILSIVFIFCIVPKTNIERK</sequence>
<dbReference type="PROSITE" id="PS01069">
    <property type="entry name" value="DAGK_PROKAR"/>
    <property type="match status" value="1"/>
</dbReference>
<feature type="binding site" evidence="16">
    <location>
        <position position="63"/>
    </location>
    <ligand>
        <name>substrate</name>
    </ligand>
</feature>
<evidence type="ECO:0000256" key="1">
    <source>
        <dbReference type="ARBA" id="ARBA00004651"/>
    </source>
</evidence>
<evidence type="ECO:0000256" key="19">
    <source>
        <dbReference type="SAM" id="Phobius"/>
    </source>
</evidence>
<dbReference type="PANTHER" id="PTHR34299:SF1">
    <property type="entry name" value="DIACYLGLYCEROL KINASE"/>
    <property type="match status" value="1"/>
</dbReference>
<evidence type="ECO:0000256" key="12">
    <source>
        <dbReference type="ARBA" id="ARBA00023136"/>
    </source>
</evidence>
<evidence type="ECO:0000313" key="20">
    <source>
        <dbReference type="EMBL" id="AUO18987.1"/>
    </source>
</evidence>
<dbReference type="RefSeq" id="WP_102365231.1">
    <property type="nucleotide sequence ID" value="NZ_CP020991.1"/>
</dbReference>
<reference evidence="20 21" key="1">
    <citation type="submission" date="2017-04" db="EMBL/GenBank/DDBJ databases">
        <title>Monoglobus pectinilyticus 14 draft genome.</title>
        <authorList>
            <person name="Kim C."/>
            <person name="Rosendale D.I."/>
            <person name="Kelly W.J."/>
            <person name="Tannock G.W."/>
            <person name="Patchett M.L."/>
            <person name="Jordens J.Z."/>
        </authorList>
    </citation>
    <scope>NUCLEOTIDE SEQUENCE [LARGE SCALE GENOMIC DNA]</scope>
    <source>
        <strain evidence="20 21">14</strain>
    </source>
</reference>
<feature type="transmembrane region" description="Helical" evidence="19">
    <location>
        <begin position="129"/>
        <end position="147"/>
    </location>
</feature>
<feature type="active site" description="Proton acceptor" evidence="15">
    <location>
        <position position="63"/>
    </location>
</feature>
<dbReference type="AlphaFoldDB" id="A0A2K9P139"/>
<evidence type="ECO:0000256" key="2">
    <source>
        <dbReference type="ARBA" id="ARBA00005967"/>
    </source>
</evidence>
<dbReference type="Pfam" id="PF01219">
    <property type="entry name" value="DAGK_prokar"/>
    <property type="match status" value="1"/>
</dbReference>
<evidence type="ECO:0000256" key="15">
    <source>
        <dbReference type="PIRSR" id="PIRSR600829-1"/>
    </source>
</evidence>
<evidence type="ECO:0000256" key="13">
    <source>
        <dbReference type="ARBA" id="ARBA00023209"/>
    </source>
</evidence>
<dbReference type="Gene3D" id="1.10.287.3610">
    <property type="match status" value="1"/>
</dbReference>
<evidence type="ECO:0000256" key="3">
    <source>
        <dbReference type="ARBA" id="ARBA00022475"/>
    </source>
</evidence>
<feature type="binding site" evidence="17">
    <location>
        <position position="22"/>
    </location>
    <ligand>
        <name>ATP</name>
        <dbReference type="ChEBI" id="CHEBI:30616"/>
    </ligand>
</feature>
<dbReference type="EMBL" id="CP020991">
    <property type="protein sequence ID" value="AUO18987.1"/>
    <property type="molecule type" value="Genomic_DNA"/>
</dbReference>
<keyword evidence="8 20" id="KW-0418">Kinase</keyword>
<gene>
    <name evidence="20" type="ORF">B9O19_00810</name>
</gene>
<name>A0A2K9P139_9FIRM</name>
<dbReference type="GeneID" id="98062232"/>
<evidence type="ECO:0000256" key="18">
    <source>
        <dbReference type="PIRSR" id="PIRSR600829-4"/>
    </source>
</evidence>
<keyword evidence="12 19" id="KW-0472">Membrane</keyword>
<keyword evidence="4" id="KW-0444">Lipid biosynthesis</keyword>
<feature type="transmembrane region" description="Helical" evidence="19">
    <location>
        <begin position="90"/>
        <end position="109"/>
    </location>
</feature>
<feature type="binding site" evidence="17">
    <location>
        <position position="10"/>
    </location>
    <ligand>
        <name>ATP</name>
        <dbReference type="ChEBI" id="CHEBI:30616"/>
    </ligand>
</feature>
<accession>A0A2K9P139</accession>
<keyword evidence="7 17" id="KW-0547">Nucleotide-binding</keyword>
<dbReference type="GO" id="GO:0005524">
    <property type="term" value="F:ATP binding"/>
    <property type="evidence" value="ECO:0007669"/>
    <property type="project" value="UniProtKB-KW"/>
</dbReference>
<dbReference type="InterPro" id="IPR036945">
    <property type="entry name" value="DAGK_sf"/>
</dbReference>
<dbReference type="InterPro" id="IPR033717">
    <property type="entry name" value="UDPK"/>
</dbReference>
<keyword evidence="10 19" id="KW-1133">Transmembrane helix</keyword>
<keyword evidence="3" id="KW-1003">Cell membrane</keyword>
<dbReference type="KEGG" id="mpec:B9O19_00810"/>
<organism evidence="20 21">
    <name type="scientific">Monoglobus pectinilyticus</name>
    <dbReference type="NCBI Taxonomy" id="1981510"/>
    <lineage>
        <taxon>Bacteria</taxon>
        <taxon>Bacillati</taxon>
        <taxon>Bacillota</taxon>
        <taxon>Clostridia</taxon>
        <taxon>Monoglobales</taxon>
        <taxon>Monoglobaceae</taxon>
        <taxon>Monoglobus</taxon>
    </lineage>
</organism>
<feature type="transmembrane region" description="Helical" evidence="19">
    <location>
        <begin position="25"/>
        <end position="43"/>
    </location>
</feature>
<dbReference type="GO" id="GO:0008654">
    <property type="term" value="P:phospholipid biosynthetic process"/>
    <property type="evidence" value="ECO:0007669"/>
    <property type="project" value="UniProtKB-KW"/>
</dbReference>
<comment type="similarity">
    <text evidence="2">Belongs to the bacterial diacylglycerol kinase family.</text>
</comment>
<keyword evidence="18" id="KW-0460">Magnesium</keyword>
<evidence type="ECO:0000256" key="17">
    <source>
        <dbReference type="PIRSR" id="PIRSR600829-3"/>
    </source>
</evidence>
<dbReference type="GO" id="GO:0016301">
    <property type="term" value="F:kinase activity"/>
    <property type="evidence" value="ECO:0007669"/>
    <property type="project" value="UniProtKB-KW"/>
</dbReference>
<keyword evidence="11" id="KW-0443">Lipid metabolism</keyword>
<evidence type="ECO:0000256" key="11">
    <source>
        <dbReference type="ARBA" id="ARBA00023098"/>
    </source>
</evidence>
<dbReference type="CDD" id="cd14265">
    <property type="entry name" value="UDPK_IM_like"/>
    <property type="match status" value="1"/>
</dbReference>
<protein>
    <submittedName>
        <fullName evidence="20">Diacylglycerol kinase</fullName>
    </submittedName>
</protein>
<keyword evidence="5" id="KW-0808">Transferase</keyword>
<dbReference type="OrthoDB" id="9789934at2"/>
<keyword evidence="18" id="KW-0479">Metal-binding</keyword>
<feature type="binding site" evidence="18">
    <location>
        <position position="70"/>
    </location>
    <ligand>
        <name>a divalent metal cation</name>
        <dbReference type="ChEBI" id="CHEBI:60240"/>
    </ligand>
</feature>
<keyword evidence="21" id="KW-1185">Reference proteome</keyword>
<feature type="binding site" evidence="18">
    <location>
        <position position="22"/>
    </location>
    <ligand>
        <name>a divalent metal cation</name>
        <dbReference type="ChEBI" id="CHEBI:60240"/>
    </ligand>
</feature>
<evidence type="ECO:0000256" key="6">
    <source>
        <dbReference type="ARBA" id="ARBA00022692"/>
    </source>
</evidence>
<proteinExistence type="inferred from homology"/>
<evidence type="ECO:0000256" key="16">
    <source>
        <dbReference type="PIRSR" id="PIRSR600829-2"/>
    </source>
</evidence>
<evidence type="ECO:0000256" key="10">
    <source>
        <dbReference type="ARBA" id="ARBA00022989"/>
    </source>
</evidence>
<feature type="binding site" evidence="17">
    <location>
        <position position="70"/>
    </location>
    <ligand>
        <name>ATP</name>
        <dbReference type="ChEBI" id="CHEBI:30616"/>
    </ligand>
</feature>
<evidence type="ECO:0000256" key="4">
    <source>
        <dbReference type="ARBA" id="ARBA00022516"/>
    </source>
</evidence>
<evidence type="ECO:0000256" key="7">
    <source>
        <dbReference type="ARBA" id="ARBA00022741"/>
    </source>
</evidence>
<keyword evidence="13" id="KW-0594">Phospholipid biosynthesis</keyword>
<feature type="transmembrane region" description="Helical" evidence="19">
    <location>
        <begin position="49"/>
        <end position="69"/>
    </location>
</feature>
<evidence type="ECO:0000256" key="8">
    <source>
        <dbReference type="ARBA" id="ARBA00022777"/>
    </source>
</evidence>
<keyword evidence="14" id="KW-1208">Phospholipid metabolism</keyword>
<evidence type="ECO:0000256" key="9">
    <source>
        <dbReference type="ARBA" id="ARBA00022840"/>
    </source>
</evidence>
<keyword evidence="9 17" id="KW-0067">ATP-binding</keyword>
<comment type="cofactor">
    <cofactor evidence="18">
        <name>Mg(2+)</name>
        <dbReference type="ChEBI" id="CHEBI:18420"/>
    </cofactor>
    <text evidence="18">Mn(2+), Zn(2+), Cd(2+) and Co(2+) support activity to lesser extents.</text>
</comment>
<keyword evidence="6 19" id="KW-0812">Transmembrane</keyword>
<comment type="subcellular location">
    <subcellularLocation>
        <location evidence="1">Cell membrane</location>
        <topology evidence="1">Multi-pass membrane protein</topology>
    </subcellularLocation>
</comment>
<dbReference type="PANTHER" id="PTHR34299">
    <property type="entry name" value="DIACYLGLYCEROL KINASE"/>
    <property type="match status" value="1"/>
</dbReference>
<feature type="binding site" evidence="17">
    <location>
        <begin position="88"/>
        <end position="89"/>
    </location>
    <ligand>
        <name>ATP</name>
        <dbReference type="ChEBI" id="CHEBI:30616"/>
    </ligand>
</feature>
<dbReference type="GO" id="GO:0046872">
    <property type="term" value="F:metal ion binding"/>
    <property type="evidence" value="ECO:0007669"/>
    <property type="project" value="UniProtKB-KW"/>
</dbReference>
<evidence type="ECO:0000313" key="21">
    <source>
        <dbReference type="Proteomes" id="UP000235589"/>
    </source>
</evidence>
<evidence type="ECO:0000256" key="5">
    <source>
        <dbReference type="ARBA" id="ARBA00022679"/>
    </source>
</evidence>
<dbReference type="Proteomes" id="UP000235589">
    <property type="component" value="Chromosome"/>
</dbReference>